<evidence type="ECO:0000259" key="2">
    <source>
        <dbReference type="Pfam" id="PF07635"/>
    </source>
</evidence>
<feature type="domain" description="Cytochrome C Planctomycete-type" evidence="2">
    <location>
        <begin position="45"/>
        <end position="88"/>
    </location>
</feature>
<evidence type="ECO:0000259" key="1">
    <source>
        <dbReference type="Pfam" id="PF07587"/>
    </source>
</evidence>
<protein>
    <recommendedName>
        <fullName evidence="5">Cytochrome c domain-containing protein</fullName>
    </recommendedName>
</protein>
<dbReference type="RefSeq" id="WP_189570286.1">
    <property type="nucleotide sequence ID" value="NZ_BMXI01000010.1"/>
</dbReference>
<dbReference type="InterPro" id="IPR013320">
    <property type="entry name" value="ConA-like_dom_sf"/>
</dbReference>
<gene>
    <name evidence="3" type="ORF">GCM10007100_24530</name>
</gene>
<reference evidence="3" key="2">
    <citation type="submission" date="2020-09" db="EMBL/GenBank/DDBJ databases">
        <authorList>
            <person name="Sun Q."/>
            <person name="Kim S."/>
        </authorList>
    </citation>
    <scope>NUCLEOTIDE SEQUENCE</scope>
    <source>
        <strain evidence="3">KCTC 12988</strain>
    </source>
</reference>
<reference evidence="3" key="1">
    <citation type="journal article" date="2014" name="Int. J. Syst. Evol. Microbiol.">
        <title>Complete genome sequence of Corynebacterium casei LMG S-19264T (=DSM 44701T), isolated from a smear-ripened cheese.</title>
        <authorList>
            <consortium name="US DOE Joint Genome Institute (JGI-PGF)"/>
            <person name="Walter F."/>
            <person name="Albersmeier A."/>
            <person name="Kalinowski J."/>
            <person name="Ruckert C."/>
        </authorList>
    </citation>
    <scope>NUCLEOTIDE SEQUENCE</scope>
    <source>
        <strain evidence="3">KCTC 12988</strain>
    </source>
</reference>
<dbReference type="InterPro" id="IPR011429">
    <property type="entry name" value="Cyt_c_Planctomycete-type"/>
</dbReference>
<dbReference type="Pfam" id="PF07635">
    <property type="entry name" value="PSCyt1"/>
    <property type="match status" value="1"/>
</dbReference>
<feature type="domain" description="DUF1553" evidence="1">
    <location>
        <begin position="645"/>
        <end position="720"/>
    </location>
</feature>
<keyword evidence="4" id="KW-1185">Reference proteome</keyword>
<dbReference type="Pfam" id="PF07587">
    <property type="entry name" value="PSD1"/>
    <property type="match status" value="1"/>
</dbReference>
<name>A0A918TU86_9BACT</name>
<dbReference type="InterPro" id="IPR022655">
    <property type="entry name" value="DUF1553"/>
</dbReference>
<dbReference type="PANTHER" id="PTHR35889:SF3">
    <property type="entry name" value="F-BOX DOMAIN-CONTAINING PROTEIN"/>
    <property type="match status" value="1"/>
</dbReference>
<proteinExistence type="predicted"/>
<dbReference type="Gene3D" id="2.60.120.200">
    <property type="match status" value="1"/>
</dbReference>
<dbReference type="SUPFAM" id="SSF49899">
    <property type="entry name" value="Concanavalin A-like lectins/glucanases"/>
    <property type="match status" value="1"/>
</dbReference>
<organism evidence="3 4">
    <name type="scientific">Roseibacillus persicicus</name>
    <dbReference type="NCBI Taxonomy" id="454148"/>
    <lineage>
        <taxon>Bacteria</taxon>
        <taxon>Pseudomonadati</taxon>
        <taxon>Verrucomicrobiota</taxon>
        <taxon>Verrucomicrobiia</taxon>
        <taxon>Verrucomicrobiales</taxon>
        <taxon>Verrucomicrobiaceae</taxon>
        <taxon>Roseibacillus</taxon>
    </lineage>
</organism>
<dbReference type="Pfam" id="PF13385">
    <property type="entry name" value="Laminin_G_3"/>
    <property type="match status" value="1"/>
</dbReference>
<dbReference type="PANTHER" id="PTHR35889">
    <property type="entry name" value="CYCLOINULO-OLIGOSACCHARIDE FRUCTANOTRANSFERASE-RELATED"/>
    <property type="match status" value="1"/>
</dbReference>
<evidence type="ECO:0000313" key="3">
    <source>
        <dbReference type="EMBL" id="GHC56821.1"/>
    </source>
</evidence>
<accession>A0A918TU86</accession>
<evidence type="ECO:0008006" key="5">
    <source>
        <dbReference type="Google" id="ProtNLM"/>
    </source>
</evidence>
<dbReference type="AlphaFoldDB" id="A0A918TU86"/>
<evidence type="ECO:0000313" key="4">
    <source>
        <dbReference type="Proteomes" id="UP000644507"/>
    </source>
</evidence>
<sequence length="736" mass="80731">MRWLFLLSLLCLTSCREKDPWAGDPSVPQTISFNQHIRPLLTRECLQCHGAERADGGLRLDRPSGVASVTSDNSPKKSRLWEKIVENHPVALPNSEQAILWRWIKQGTPTEGHWAALPLTDPSTSLIPPSLKPGEPVTDSELAFLARSLFGREATAAEMAYCKQHQPARGDLIDSMMRHRDFGQNFGTRLLLLSGASPVSPKGPFAPYLRWLETQISNPSFSLNDFFTDSLAGDLISEAGQQGTIATAWVRLPHRAGLDSLAARVAHGLLAIDLTRPDSPNDLWANASETLPLFLPDFPPAARGEIANPPFLPVHTPIQREALKEALTKEPDAWAATETAPETATANFAAWFAEETPAVEIPDLAVAFAFDEAEPGDHSPAPVARLRAPFALAEGVQGMGLAAPAVFEGLPLASAQAFLLSFFLKLSHLPEHPTALFSAQTEQGAPVGFRLDISTRGLEIALLKGSATNCLAVDALTLPQPGHWHHLAIGYDGSRQAKGLQLWIDAKPIPLTIVHDELYGIARAKGGEMRFQFPAMEELAPTVIDELQVYRDVLSEIEIAHLRDGRALLEAVRDEFPREDLLFNYYLRSKSQAARSNRQRAVSASNEVATLQDTALLVPVAEATPSPEVRPTLPFYPLPLTADPDRLGFAQWLFDDRNPITPRVMAARLYQMIHGVNLLPEKDISDPWQVPADPALLDYLARDVLVKDWNLRGILRTILLHPPQASSVINAVEEAI</sequence>
<dbReference type="EMBL" id="BMXI01000010">
    <property type="protein sequence ID" value="GHC56821.1"/>
    <property type="molecule type" value="Genomic_DNA"/>
</dbReference>
<comment type="caution">
    <text evidence="3">The sequence shown here is derived from an EMBL/GenBank/DDBJ whole genome shotgun (WGS) entry which is preliminary data.</text>
</comment>
<dbReference type="Proteomes" id="UP000644507">
    <property type="component" value="Unassembled WGS sequence"/>
</dbReference>